<keyword evidence="2" id="KW-0175">Coiled coil</keyword>
<dbReference type="Proteomes" id="UP000564644">
    <property type="component" value="Unassembled WGS sequence"/>
</dbReference>
<dbReference type="PANTHER" id="PTHR30204">
    <property type="entry name" value="REDOX-CYCLING DRUG-SENSING TRANSCRIPTIONAL ACTIVATOR SOXR"/>
    <property type="match status" value="1"/>
</dbReference>
<dbReference type="InterPro" id="IPR000551">
    <property type="entry name" value="MerR-type_HTH_dom"/>
</dbReference>
<dbReference type="SUPFAM" id="SSF46955">
    <property type="entry name" value="Putative DNA-binding domain"/>
    <property type="match status" value="1"/>
</dbReference>
<keyword evidence="1" id="KW-0238">DNA-binding</keyword>
<accession>A0A7X0SKT4</accession>
<evidence type="ECO:0000313" key="5">
    <source>
        <dbReference type="Proteomes" id="UP000564644"/>
    </source>
</evidence>
<dbReference type="PROSITE" id="PS50937">
    <property type="entry name" value="HTH_MERR_2"/>
    <property type="match status" value="1"/>
</dbReference>
<reference evidence="4 5" key="1">
    <citation type="submission" date="2020-08" db="EMBL/GenBank/DDBJ databases">
        <title>Cohnella phylogeny.</title>
        <authorList>
            <person name="Dunlap C."/>
        </authorList>
    </citation>
    <scope>NUCLEOTIDE SEQUENCE [LARGE SCALE GENOMIC DNA]</scope>
    <source>
        <strain evidence="4 5">CBP 2801</strain>
    </source>
</reference>
<dbReference type="GO" id="GO:0003677">
    <property type="term" value="F:DNA binding"/>
    <property type="evidence" value="ECO:0007669"/>
    <property type="project" value="UniProtKB-KW"/>
</dbReference>
<dbReference type="Gene3D" id="1.10.1660.10">
    <property type="match status" value="1"/>
</dbReference>
<proteinExistence type="predicted"/>
<evidence type="ECO:0000313" key="4">
    <source>
        <dbReference type="EMBL" id="MBB6731726.1"/>
    </source>
</evidence>
<dbReference type="CDD" id="cd01109">
    <property type="entry name" value="HTH_YyaN"/>
    <property type="match status" value="1"/>
</dbReference>
<sequence length="145" mass="17094">MDATRELTIKEIADRNGITTDTVRYYEKIGLLPRAERKMNRHRVYGPDDAERIRMIGCLKKTGMSLDEMRPYMGMYRSKEGIRPTPELHRLMEEHREKIREQIDSLQQVLDFIDDRLTEGFNRGQECALSEEKTKEPLAGFFGRR</sequence>
<protein>
    <submittedName>
        <fullName evidence="4">MerR family transcriptional regulator</fullName>
    </submittedName>
</protein>
<feature type="domain" description="HTH merR-type" evidence="3">
    <location>
        <begin position="6"/>
        <end position="75"/>
    </location>
</feature>
<name>A0A7X0SKT4_9BACL</name>
<dbReference type="EMBL" id="JACJVO010000014">
    <property type="protein sequence ID" value="MBB6731726.1"/>
    <property type="molecule type" value="Genomic_DNA"/>
</dbReference>
<comment type="caution">
    <text evidence="4">The sequence shown here is derived from an EMBL/GenBank/DDBJ whole genome shotgun (WGS) entry which is preliminary data.</text>
</comment>
<evidence type="ECO:0000256" key="1">
    <source>
        <dbReference type="ARBA" id="ARBA00023125"/>
    </source>
</evidence>
<dbReference type="SMART" id="SM00422">
    <property type="entry name" value="HTH_MERR"/>
    <property type="match status" value="1"/>
</dbReference>
<dbReference type="Pfam" id="PF13411">
    <property type="entry name" value="MerR_1"/>
    <property type="match status" value="1"/>
</dbReference>
<keyword evidence="5" id="KW-1185">Reference proteome</keyword>
<feature type="coiled-coil region" evidence="2">
    <location>
        <begin position="89"/>
        <end position="116"/>
    </location>
</feature>
<dbReference type="InterPro" id="IPR009061">
    <property type="entry name" value="DNA-bd_dom_put_sf"/>
</dbReference>
<dbReference type="PANTHER" id="PTHR30204:SF98">
    <property type="entry name" value="HTH-TYPE TRANSCRIPTIONAL REGULATOR ADHR"/>
    <property type="match status" value="1"/>
</dbReference>
<evidence type="ECO:0000256" key="2">
    <source>
        <dbReference type="SAM" id="Coils"/>
    </source>
</evidence>
<gene>
    <name evidence="4" type="ORF">H7C18_12465</name>
</gene>
<dbReference type="GO" id="GO:0003700">
    <property type="term" value="F:DNA-binding transcription factor activity"/>
    <property type="evidence" value="ECO:0007669"/>
    <property type="project" value="InterPro"/>
</dbReference>
<evidence type="ECO:0000259" key="3">
    <source>
        <dbReference type="PROSITE" id="PS50937"/>
    </source>
</evidence>
<dbReference type="PRINTS" id="PR00040">
    <property type="entry name" value="HTHMERR"/>
</dbReference>
<organism evidence="4 5">
    <name type="scientific">Cohnella zeiphila</name>
    <dbReference type="NCBI Taxonomy" id="2761120"/>
    <lineage>
        <taxon>Bacteria</taxon>
        <taxon>Bacillati</taxon>
        <taxon>Bacillota</taxon>
        <taxon>Bacilli</taxon>
        <taxon>Bacillales</taxon>
        <taxon>Paenibacillaceae</taxon>
        <taxon>Cohnella</taxon>
    </lineage>
</organism>
<dbReference type="RefSeq" id="WP_185129399.1">
    <property type="nucleotide sequence ID" value="NZ_JACJVO010000014.1"/>
</dbReference>
<dbReference type="InterPro" id="IPR047057">
    <property type="entry name" value="MerR_fam"/>
</dbReference>
<dbReference type="AlphaFoldDB" id="A0A7X0SKT4"/>